<protein>
    <submittedName>
        <fullName evidence="1">Uncharacterized protein</fullName>
    </submittedName>
</protein>
<evidence type="ECO:0000313" key="1">
    <source>
        <dbReference type="EMBL" id="CAF0870047.1"/>
    </source>
</evidence>
<organism evidence="1 2">
    <name type="scientific">Brachionus calyciflorus</name>
    <dbReference type="NCBI Taxonomy" id="104777"/>
    <lineage>
        <taxon>Eukaryota</taxon>
        <taxon>Metazoa</taxon>
        <taxon>Spiralia</taxon>
        <taxon>Gnathifera</taxon>
        <taxon>Rotifera</taxon>
        <taxon>Eurotatoria</taxon>
        <taxon>Monogononta</taxon>
        <taxon>Pseudotrocha</taxon>
        <taxon>Ploima</taxon>
        <taxon>Brachionidae</taxon>
        <taxon>Brachionus</taxon>
    </lineage>
</organism>
<sequence length="108" mass="12299">SENKISWRCNENYCKAKCSTVGCEIGKEYVVTFKDKIESEHPNHVQINSLLDIKEKSRKIKESTETISKIVPNVAPRQILASFANEINNKKSIAQMPSYDAERKALNQ</sequence>
<accession>A0A813XHG4</accession>
<reference evidence="1" key="1">
    <citation type="submission" date="2021-02" db="EMBL/GenBank/DDBJ databases">
        <authorList>
            <person name="Nowell W R."/>
        </authorList>
    </citation>
    <scope>NUCLEOTIDE SEQUENCE</scope>
    <source>
        <strain evidence="1">Ploen Becks lab</strain>
    </source>
</reference>
<gene>
    <name evidence="1" type="ORF">OXX778_LOCUS9885</name>
</gene>
<dbReference type="AlphaFoldDB" id="A0A813XHG4"/>
<feature type="non-terminal residue" evidence="1">
    <location>
        <position position="1"/>
    </location>
</feature>
<comment type="caution">
    <text evidence="1">The sequence shown here is derived from an EMBL/GenBank/DDBJ whole genome shotgun (WGS) entry which is preliminary data.</text>
</comment>
<dbReference type="EMBL" id="CAJNOC010001503">
    <property type="protein sequence ID" value="CAF0870047.1"/>
    <property type="molecule type" value="Genomic_DNA"/>
</dbReference>
<keyword evidence="2" id="KW-1185">Reference proteome</keyword>
<dbReference type="OrthoDB" id="6607069at2759"/>
<proteinExistence type="predicted"/>
<dbReference type="Proteomes" id="UP000663879">
    <property type="component" value="Unassembled WGS sequence"/>
</dbReference>
<name>A0A813XHG4_9BILA</name>
<evidence type="ECO:0000313" key="2">
    <source>
        <dbReference type="Proteomes" id="UP000663879"/>
    </source>
</evidence>